<evidence type="ECO:0000256" key="4">
    <source>
        <dbReference type="PIRSR" id="PIRSR603782-2"/>
    </source>
</evidence>
<dbReference type="InterPro" id="IPR036249">
    <property type="entry name" value="Thioredoxin-like_sf"/>
</dbReference>
<dbReference type="OrthoDB" id="5296507at2"/>
<keyword evidence="8" id="KW-1185">Reference proteome</keyword>
<dbReference type="GO" id="GO:0046872">
    <property type="term" value="F:metal ion binding"/>
    <property type="evidence" value="ECO:0007669"/>
    <property type="project" value="UniProtKB-KW"/>
</dbReference>
<reference evidence="7 8" key="1">
    <citation type="submission" date="2016-10" db="EMBL/GenBank/DDBJ databases">
        <authorList>
            <person name="de Groot N.N."/>
        </authorList>
    </citation>
    <scope>NUCLEOTIDE SEQUENCE [LARGE SCALE GENOMIC DNA]</scope>
    <source>
        <strain evidence="7 8">DSM 25584</strain>
    </source>
</reference>
<dbReference type="AlphaFoldDB" id="A0A1G7UUT6"/>
<feature type="binding site" evidence="3">
    <location>
        <position position="82"/>
    </location>
    <ligand>
        <name>Cu cation</name>
        <dbReference type="ChEBI" id="CHEBI:23378"/>
    </ligand>
</feature>
<keyword evidence="5" id="KW-0732">Signal</keyword>
<feature type="chain" id="PRO_5011660847" evidence="5">
    <location>
        <begin position="23"/>
        <end position="210"/>
    </location>
</feature>
<dbReference type="Proteomes" id="UP000199415">
    <property type="component" value="Unassembled WGS sequence"/>
</dbReference>
<dbReference type="InterPro" id="IPR013766">
    <property type="entry name" value="Thioredoxin_domain"/>
</dbReference>
<protein>
    <submittedName>
        <fullName evidence="7">Protein SCO1/2</fullName>
    </submittedName>
</protein>
<evidence type="ECO:0000256" key="5">
    <source>
        <dbReference type="SAM" id="SignalP"/>
    </source>
</evidence>
<proteinExistence type="inferred from homology"/>
<evidence type="ECO:0000256" key="2">
    <source>
        <dbReference type="ARBA" id="ARBA00023008"/>
    </source>
</evidence>
<keyword evidence="3" id="KW-0479">Metal-binding</keyword>
<dbReference type="STRING" id="1082479.SAMN05216241_11714"/>
<feature type="domain" description="Thioredoxin" evidence="6">
    <location>
        <begin position="42"/>
        <end position="191"/>
    </location>
</feature>
<dbReference type="PANTHER" id="PTHR12151:SF25">
    <property type="entry name" value="LINALOOL DEHYDRATASE_ISOMERASE DOMAIN-CONTAINING PROTEIN"/>
    <property type="match status" value="1"/>
</dbReference>
<dbReference type="CDD" id="cd02968">
    <property type="entry name" value="SCO"/>
    <property type="match status" value="1"/>
</dbReference>
<dbReference type="Gene3D" id="3.40.30.10">
    <property type="entry name" value="Glutaredoxin"/>
    <property type="match status" value="1"/>
</dbReference>
<evidence type="ECO:0000313" key="8">
    <source>
        <dbReference type="Proteomes" id="UP000199415"/>
    </source>
</evidence>
<sequence>MRQLTRLSGLLVAGFLVAGLSAAPGPGHAKTDGAAAEGYARIEASYTTPDVTLRTHEGGQVQLRKLLAGDRPVALQFIFTSCQTVCPMITAMMAQAQDDLREVAPDLRIVSISMDPGYDTPARLARYAEKFDAEGDWTFLTGQLDAVRTAMGAFNAKYGGKNKMYHEPYTYLRAADSDTWVRLNGLMSAGQLKTEFRKALETTAAAVEGR</sequence>
<feature type="disulfide bond" description="Redox-active" evidence="4">
    <location>
        <begin position="82"/>
        <end position="86"/>
    </location>
</feature>
<dbReference type="InterPro" id="IPR003782">
    <property type="entry name" value="SCO1/SenC"/>
</dbReference>
<dbReference type="EMBL" id="FNCE01000017">
    <property type="protein sequence ID" value="SDG51293.1"/>
    <property type="molecule type" value="Genomic_DNA"/>
</dbReference>
<keyword evidence="4" id="KW-1015">Disulfide bond</keyword>
<dbReference type="PANTHER" id="PTHR12151">
    <property type="entry name" value="ELECTRON TRANSPORT PROTIN SCO1/SENC FAMILY MEMBER"/>
    <property type="match status" value="1"/>
</dbReference>
<evidence type="ECO:0000256" key="1">
    <source>
        <dbReference type="ARBA" id="ARBA00010996"/>
    </source>
</evidence>
<dbReference type="PROSITE" id="PS51352">
    <property type="entry name" value="THIOREDOXIN_2"/>
    <property type="match status" value="1"/>
</dbReference>
<evidence type="ECO:0000256" key="3">
    <source>
        <dbReference type="PIRSR" id="PIRSR603782-1"/>
    </source>
</evidence>
<evidence type="ECO:0000313" key="7">
    <source>
        <dbReference type="EMBL" id="SDG51293.1"/>
    </source>
</evidence>
<keyword evidence="2 3" id="KW-0186">Copper</keyword>
<accession>A0A1G7UUT6</accession>
<dbReference type="RefSeq" id="WP_090022199.1">
    <property type="nucleotide sequence ID" value="NZ_FNCE01000017.1"/>
</dbReference>
<name>A0A1G7UUT6_9PROT</name>
<evidence type="ECO:0000259" key="6">
    <source>
        <dbReference type="PROSITE" id="PS51352"/>
    </source>
</evidence>
<gene>
    <name evidence="7" type="ORF">SAMN05216241_11714</name>
</gene>
<dbReference type="Pfam" id="PF02630">
    <property type="entry name" value="SCO1-SenC"/>
    <property type="match status" value="1"/>
</dbReference>
<feature type="signal peptide" evidence="5">
    <location>
        <begin position="1"/>
        <end position="22"/>
    </location>
</feature>
<feature type="binding site" evidence="3">
    <location>
        <position position="86"/>
    </location>
    <ligand>
        <name>Cu cation</name>
        <dbReference type="ChEBI" id="CHEBI:23378"/>
    </ligand>
</feature>
<comment type="similarity">
    <text evidence="1">Belongs to the SCO1/2 family.</text>
</comment>
<dbReference type="SUPFAM" id="SSF52833">
    <property type="entry name" value="Thioredoxin-like"/>
    <property type="match status" value="1"/>
</dbReference>
<organism evidence="7 8">
    <name type="scientific">Limimonas halophila</name>
    <dbReference type="NCBI Taxonomy" id="1082479"/>
    <lineage>
        <taxon>Bacteria</taxon>
        <taxon>Pseudomonadati</taxon>
        <taxon>Pseudomonadota</taxon>
        <taxon>Alphaproteobacteria</taxon>
        <taxon>Rhodospirillales</taxon>
        <taxon>Rhodovibrionaceae</taxon>
        <taxon>Limimonas</taxon>
    </lineage>
</organism>